<dbReference type="EMBL" id="CP039396">
    <property type="protein sequence ID" value="QCD41591.1"/>
    <property type="molecule type" value="Genomic_DNA"/>
</dbReference>
<name>A0A4P7W135_9BACT</name>
<reference evidence="2" key="1">
    <citation type="submission" date="2019-02" db="EMBL/GenBank/DDBJ databases">
        <title>Isolation and identification of novel species under the genus Muribaculum.</title>
        <authorList>
            <person name="Miyake S."/>
            <person name="Ding Y."/>
            <person name="Low A."/>
            <person name="Soh M."/>
            <person name="Seedorf H."/>
        </authorList>
    </citation>
    <scope>NUCLEOTIDE SEQUENCE [LARGE SCALE GENOMIC DNA]</scope>
    <source>
        <strain evidence="2">H5</strain>
    </source>
</reference>
<accession>A0A4P7W135</accession>
<dbReference type="AlphaFoldDB" id="A0A4P7W135"/>
<dbReference type="RefSeq" id="WP_136414348.1">
    <property type="nucleotide sequence ID" value="NZ_CAXHQF010000063.1"/>
</dbReference>
<organism evidence="1 2">
    <name type="scientific">Duncaniella dubosii</name>
    <dbReference type="NCBI Taxonomy" id="2518971"/>
    <lineage>
        <taxon>Bacteria</taxon>
        <taxon>Pseudomonadati</taxon>
        <taxon>Bacteroidota</taxon>
        <taxon>Bacteroidia</taxon>
        <taxon>Bacteroidales</taxon>
        <taxon>Muribaculaceae</taxon>
        <taxon>Duncaniella</taxon>
    </lineage>
</organism>
<evidence type="ECO:0000313" key="2">
    <source>
        <dbReference type="Proteomes" id="UP000297149"/>
    </source>
</evidence>
<sequence>MSKIAINQFAILKDSCQGKAITLSTELSFQYSAETRQISCEVGYRFTTDEELFLILKSQCDFAIHPDDWATFEKEDGLHIPKSVMELLAVHTIGTSRGILFCKTEGTPFNSLMIPPINVAGMMKDEDENVAPHQ</sequence>
<evidence type="ECO:0000313" key="1">
    <source>
        <dbReference type="EMBL" id="QCD41591.1"/>
    </source>
</evidence>
<dbReference type="Proteomes" id="UP000297149">
    <property type="component" value="Chromosome"/>
</dbReference>
<protein>
    <submittedName>
        <fullName evidence="1">Uncharacterized protein</fullName>
    </submittedName>
</protein>
<keyword evidence="2" id="KW-1185">Reference proteome</keyword>
<gene>
    <name evidence="1" type="ORF">E7747_04360</name>
</gene>
<proteinExistence type="predicted"/>
<dbReference type="KEGG" id="ddb:E7747_04360"/>